<reference evidence="1 2" key="1">
    <citation type="submission" date="2019-05" db="EMBL/GenBank/DDBJ databases">
        <authorList>
            <person name="Chen C."/>
        </authorList>
    </citation>
    <scope>NUCLEOTIDE SEQUENCE [LARGE SCALE GENOMIC DNA]</scope>
    <source>
        <strain evidence="1 2">HB172198</strain>
    </source>
</reference>
<protein>
    <submittedName>
        <fullName evidence="1">Uncharacterized protein</fullName>
    </submittedName>
</protein>
<dbReference type="KEGG" id="palo:E6C60_2244"/>
<accession>A0A4P8XJW5</accession>
<gene>
    <name evidence="1" type="ORF">E6C60_2244</name>
</gene>
<evidence type="ECO:0000313" key="1">
    <source>
        <dbReference type="EMBL" id="QCT02957.1"/>
    </source>
</evidence>
<name>A0A4P8XJW5_9BACL</name>
<evidence type="ECO:0000313" key="2">
    <source>
        <dbReference type="Proteomes" id="UP000300879"/>
    </source>
</evidence>
<sequence length="68" mass="7888">MYSTSSNILAFTIDIGYDYIVFSLFTTNSLSPLVPKWNLFGAFIFHEGYTVFCSKEPGYDYWIYATFL</sequence>
<dbReference type="AlphaFoldDB" id="A0A4P8XJW5"/>
<dbReference type="Proteomes" id="UP000300879">
    <property type="component" value="Chromosome"/>
</dbReference>
<organism evidence="1 2">
    <name type="scientific">Paenibacillus algicola</name>
    <dbReference type="NCBI Taxonomy" id="2565926"/>
    <lineage>
        <taxon>Bacteria</taxon>
        <taxon>Bacillati</taxon>
        <taxon>Bacillota</taxon>
        <taxon>Bacilli</taxon>
        <taxon>Bacillales</taxon>
        <taxon>Paenibacillaceae</taxon>
        <taxon>Paenibacillus</taxon>
    </lineage>
</organism>
<proteinExistence type="predicted"/>
<dbReference type="EMBL" id="CP040396">
    <property type="protein sequence ID" value="QCT02957.1"/>
    <property type="molecule type" value="Genomic_DNA"/>
</dbReference>
<keyword evidence="2" id="KW-1185">Reference proteome</keyword>